<organism evidence="2 3">
    <name type="scientific">Methylobacterium crusticola</name>
    <dbReference type="NCBI Taxonomy" id="1697972"/>
    <lineage>
        <taxon>Bacteria</taxon>
        <taxon>Pseudomonadati</taxon>
        <taxon>Pseudomonadota</taxon>
        <taxon>Alphaproteobacteria</taxon>
        <taxon>Hyphomicrobiales</taxon>
        <taxon>Methylobacteriaceae</taxon>
        <taxon>Methylobacterium</taxon>
    </lineage>
</organism>
<evidence type="ECO:0000256" key="1">
    <source>
        <dbReference type="SAM" id="SignalP"/>
    </source>
</evidence>
<keyword evidence="3" id="KW-1185">Reference proteome</keyword>
<reference evidence="2" key="2">
    <citation type="submission" date="2021-08" db="EMBL/GenBank/DDBJ databases">
        <authorList>
            <person name="Tani A."/>
            <person name="Ola A."/>
            <person name="Ogura Y."/>
            <person name="Katsura K."/>
            <person name="Hayashi T."/>
        </authorList>
    </citation>
    <scope>NUCLEOTIDE SEQUENCE</scope>
    <source>
        <strain evidence="2">KCTC 52305</strain>
    </source>
</reference>
<sequence length="87" mass="9182">MTKTILLLAGTMALAATTASAQTARENFSYKAPSGMFSEGTTKWEMYRFMNEDAERRSAPAPVLAAPPGAAAGRYTVAPAPGQRSGR</sequence>
<evidence type="ECO:0000313" key="3">
    <source>
        <dbReference type="Proteomes" id="UP001055167"/>
    </source>
</evidence>
<dbReference type="Proteomes" id="UP001055167">
    <property type="component" value="Unassembled WGS sequence"/>
</dbReference>
<proteinExistence type="predicted"/>
<feature type="chain" id="PRO_5046968370" evidence="1">
    <location>
        <begin position="22"/>
        <end position="87"/>
    </location>
</feature>
<name>A0ABQ4R6P6_9HYPH</name>
<dbReference type="RefSeq" id="WP_128565244.1">
    <property type="nucleotide sequence ID" value="NZ_BPQH01000028.1"/>
</dbReference>
<comment type="caution">
    <text evidence="2">The sequence shown here is derived from an EMBL/GenBank/DDBJ whole genome shotgun (WGS) entry which is preliminary data.</text>
</comment>
<feature type="signal peptide" evidence="1">
    <location>
        <begin position="1"/>
        <end position="21"/>
    </location>
</feature>
<protein>
    <submittedName>
        <fullName evidence="2">Uncharacterized protein</fullName>
    </submittedName>
</protein>
<evidence type="ECO:0000313" key="2">
    <source>
        <dbReference type="EMBL" id="GJD53328.1"/>
    </source>
</evidence>
<keyword evidence="1" id="KW-0732">Signal</keyword>
<accession>A0ABQ4R6P6</accession>
<gene>
    <name evidence="2" type="ORF">OPKNFCMD_6103</name>
</gene>
<dbReference type="EMBL" id="BPQH01000028">
    <property type="protein sequence ID" value="GJD53328.1"/>
    <property type="molecule type" value="Genomic_DNA"/>
</dbReference>
<reference evidence="2" key="1">
    <citation type="journal article" date="2021" name="Front. Microbiol.">
        <title>Comprehensive Comparative Genomics and Phenotyping of Methylobacterium Species.</title>
        <authorList>
            <person name="Alessa O."/>
            <person name="Ogura Y."/>
            <person name="Fujitani Y."/>
            <person name="Takami H."/>
            <person name="Hayashi T."/>
            <person name="Sahin N."/>
            <person name="Tani A."/>
        </authorList>
    </citation>
    <scope>NUCLEOTIDE SEQUENCE</scope>
    <source>
        <strain evidence="2">KCTC 52305</strain>
    </source>
</reference>